<dbReference type="GO" id="GO:0006355">
    <property type="term" value="P:regulation of DNA-templated transcription"/>
    <property type="evidence" value="ECO:0007669"/>
    <property type="project" value="InterPro"/>
</dbReference>
<evidence type="ECO:0000313" key="17">
    <source>
        <dbReference type="Proteomes" id="UP000055590"/>
    </source>
</evidence>
<dbReference type="SMART" id="SM00448">
    <property type="entry name" value="REC"/>
    <property type="match status" value="1"/>
</dbReference>
<keyword evidence="5" id="KW-0805">Transcription regulation</keyword>
<accession>A0A0K1PFN2</accession>
<name>A0A0K1PFN2_9BACT</name>
<evidence type="ECO:0000256" key="12">
    <source>
        <dbReference type="PROSITE-ProRule" id="PRU00169"/>
    </source>
</evidence>
<dbReference type="STRING" id="1391653.AKJ08_2730"/>
<dbReference type="GO" id="GO:0000156">
    <property type="term" value="F:phosphorelay response regulator activity"/>
    <property type="evidence" value="ECO:0007669"/>
    <property type="project" value="TreeGrafter"/>
</dbReference>
<dbReference type="Pfam" id="PF00072">
    <property type="entry name" value="Response_reg"/>
    <property type="match status" value="1"/>
</dbReference>
<dbReference type="InterPro" id="IPR011006">
    <property type="entry name" value="CheY-like_superfamily"/>
</dbReference>
<dbReference type="Pfam" id="PF00486">
    <property type="entry name" value="Trans_reg_C"/>
    <property type="match status" value="1"/>
</dbReference>
<keyword evidence="17" id="KW-1185">Reference proteome</keyword>
<dbReference type="EMBL" id="CP012332">
    <property type="protein sequence ID" value="AKU92343.1"/>
    <property type="molecule type" value="Genomic_DNA"/>
</dbReference>
<evidence type="ECO:0000256" key="9">
    <source>
        <dbReference type="ARBA" id="ARBA00023163"/>
    </source>
</evidence>
<evidence type="ECO:0000256" key="7">
    <source>
        <dbReference type="ARBA" id="ARBA00023125"/>
    </source>
</evidence>
<feature type="DNA-binding region" description="OmpR/PhoB-type" evidence="13">
    <location>
        <begin position="124"/>
        <end position="222"/>
    </location>
</feature>
<keyword evidence="8" id="KW-0010">Activator</keyword>
<feature type="domain" description="OmpR/PhoB-type" evidence="15">
    <location>
        <begin position="124"/>
        <end position="222"/>
    </location>
</feature>
<dbReference type="InterPro" id="IPR001789">
    <property type="entry name" value="Sig_transdc_resp-reg_receiver"/>
</dbReference>
<evidence type="ECO:0000259" key="15">
    <source>
        <dbReference type="PROSITE" id="PS51755"/>
    </source>
</evidence>
<dbReference type="PROSITE" id="PS51755">
    <property type="entry name" value="OMPR_PHOB"/>
    <property type="match status" value="1"/>
</dbReference>
<dbReference type="Proteomes" id="UP000055590">
    <property type="component" value="Chromosome"/>
</dbReference>
<proteinExistence type="predicted"/>
<dbReference type="SUPFAM" id="SSF52172">
    <property type="entry name" value="CheY-like"/>
    <property type="match status" value="1"/>
</dbReference>
<evidence type="ECO:0000256" key="3">
    <source>
        <dbReference type="ARBA" id="ARBA00022553"/>
    </source>
</evidence>
<dbReference type="InterPro" id="IPR016032">
    <property type="entry name" value="Sig_transdc_resp-reg_C-effctor"/>
</dbReference>
<dbReference type="GO" id="GO:0000976">
    <property type="term" value="F:transcription cis-regulatory region binding"/>
    <property type="evidence" value="ECO:0007669"/>
    <property type="project" value="TreeGrafter"/>
</dbReference>
<evidence type="ECO:0000256" key="6">
    <source>
        <dbReference type="ARBA" id="ARBA00023026"/>
    </source>
</evidence>
<reference evidence="16 17" key="1">
    <citation type="submission" date="2015-08" db="EMBL/GenBank/DDBJ databases">
        <authorList>
            <person name="Babu N.S."/>
            <person name="Beckwith C.J."/>
            <person name="Beseler K.G."/>
            <person name="Brison A."/>
            <person name="Carone J.V."/>
            <person name="Caskin T.P."/>
            <person name="Diamond M."/>
            <person name="Durham M.E."/>
            <person name="Foxe J.M."/>
            <person name="Go M."/>
            <person name="Henderson B.A."/>
            <person name="Jones I.B."/>
            <person name="McGettigan J.A."/>
            <person name="Micheletti S.J."/>
            <person name="Nasrallah M.E."/>
            <person name="Ortiz D."/>
            <person name="Piller C.R."/>
            <person name="Privatt S.R."/>
            <person name="Schneider S.L."/>
            <person name="Sharp S."/>
            <person name="Smith T.C."/>
            <person name="Stanton J.D."/>
            <person name="Ullery H.E."/>
            <person name="Wilson R.J."/>
            <person name="Serrano M.G."/>
            <person name="Buck G."/>
            <person name="Lee V."/>
            <person name="Wang Y."/>
            <person name="Carvalho R."/>
            <person name="Voegtly L."/>
            <person name="Shi R."/>
            <person name="Duckworth R."/>
            <person name="Johnson A."/>
            <person name="Loviza R."/>
            <person name="Walstead R."/>
            <person name="Shah Z."/>
            <person name="Kiflezghi M."/>
            <person name="Wade K."/>
            <person name="Ball S.L."/>
            <person name="Bradley K.W."/>
            <person name="Asai D.J."/>
            <person name="Bowman C.A."/>
            <person name="Russell D.A."/>
            <person name="Pope W.H."/>
            <person name="Jacobs-Sera D."/>
            <person name="Hendrix R.W."/>
            <person name="Hatfull G.F."/>
        </authorList>
    </citation>
    <scope>NUCLEOTIDE SEQUENCE [LARGE SCALE GENOMIC DNA]</scope>
    <source>
        <strain evidence="16 17">DSM 27710</strain>
    </source>
</reference>
<gene>
    <name evidence="16" type="ORF">AKJ08_2730</name>
</gene>
<evidence type="ECO:0000256" key="1">
    <source>
        <dbReference type="ARBA" id="ARBA00004496"/>
    </source>
</evidence>
<evidence type="ECO:0000256" key="11">
    <source>
        <dbReference type="ARBA" id="ARBA00039976"/>
    </source>
</evidence>
<comment type="subcellular location">
    <subcellularLocation>
        <location evidence="1">Cytoplasm</location>
    </subcellularLocation>
</comment>
<dbReference type="FunFam" id="3.40.50.2300:FF:000001">
    <property type="entry name" value="DNA-binding response regulator PhoB"/>
    <property type="match status" value="1"/>
</dbReference>
<dbReference type="Gene3D" id="6.10.250.690">
    <property type="match status" value="1"/>
</dbReference>
<dbReference type="Gene3D" id="1.10.10.10">
    <property type="entry name" value="Winged helix-like DNA-binding domain superfamily/Winged helix DNA-binding domain"/>
    <property type="match status" value="1"/>
</dbReference>
<evidence type="ECO:0000256" key="13">
    <source>
        <dbReference type="PROSITE-ProRule" id="PRU01091"/>
    </source>
</evidence>
<evidence type="ECO:0000256" key="4">
    <source>
        <dbReference type="ARBA" id="ARBA00023012"/>
    </source>
</evidence>
<dbReference type="InterPro" id="IPR001867">
    <property type="entry name" value="OmpR/PhoB-type_DNA-bd"/>
</dbReference>
<keyword evidence="7 13" id="KW-0238">DNA-binding</keyword>
<keyword evidence="6" id="KW-0843">Virulence</keyword>
<dbReference type="InterPro" id="IPR036388">
    <property type="entry name" value="WH-like_DNA-bd_sf"/>
</dbReference>
<keyword evidence="2" id="KW-0963">Cytoplasm</keyword>
<dbReference type="SMART" id="SM00862">
    <property type="entry name" value="Trans_reg_C"/>
    <property type="match status" value="1"/>
</dbReference>
<dbReference type="PANTHER" id="PTHR48111:SF49">
    <property type="entry name" value="HEME RESPONSE REGULATOR HSSR"/>
    <property type="match status" value="1"/>
</dbReference>
<dbReference type="GO" id="GO:0032993">
    <property type="term" value="C:protein-DNA complex"/>
    <property type="evidence" value="ECO:0007669"/>
    <property type="project" value="TreeGrafter"/>
</dbReference>
<feature type="modified residue" description="4-aspartylphosphate" evidence="12">
    <location>
        <position position="52"/>
    </location>
</feature>
<dbReference type="GO" id="GO:0005829">
    <property type="term" value="C:cytosol"/>
    <property type="evidence" value="ECO:0007669"/>
    <property type="project" value="TreeGrafter"/>
</dbReference>
<evidence type="ECO:0000256" key="5">
    <source>
        <dbReference type="ARBA" id="ARBA00023015"/>
    </source>
</evidence>
<evidence type="ECO:0000256" key="8">
    <source>
        <dbReference type="ARBA" id="ARBA00023159"/>
    </source>
</evidence>
<feature type="domain" description="Response regulatory" evidence="14">
    <location>
        <begin position="3"/>
        <end position="116"/>
    </location>
</feature>
<evidence type="ECO:0000256" key="2">
    <source>
        <dbReference type="ARBA" id="ARBA00022490"/>
    </source>
</evidence>
<dbReference type="SUPFAM" id="SSF46894">
    <property type="entry name" value="C-terminal effector domain of the bipartite response regulators"/>
    <property type="match status" value="1"/>
</dbReference>
<evidence type="ECO:0000313" key="16">
    <source>
        <dbReference type="EMBL" id="AKU92343.1"/>
    </source>
</evidence>
<evidence type="ECO:0000259" key="14">
    <source>
        <dbReference type="PROSITE" id="PS50110"/>
    </source>
</evidence>
<sequence length="224" mass="25351">MTRVLVVDDDPHLRELVRHNLSREGFAVREASNGAAALEALETSSADLVVVDVMMPKMDGFELCRELRESNGPPVLMLTARGATADKVRGLGLGADDYLVKPFEPAELVARVKAILRRYRVVTSSELEVGRLVLDRAAFDVRFEGARLTLPRKEFELLFHLAGQAGRTLTRDHLIEQLWGFDYEGDERTVDVHVKRLRDRFPEEQAGFRIRTIRGLGYRLEKIP</sequence>
<organism evidence="16 17">
    <name type="scientific">Vulgatibacter incomptus</name>
    <dbReference type="NCBI Taxonomy" id="1391653"/>
    <lineage>
        <taxon>Bacteria</taxon>
        <taxon>Pseudomonadati</taxon>
        <taxon>Myxococcota</taxon>
        <taxon>Myxococcia</taxon>
        <taxon>Myxococcales</taxon>
        <taxon>Cystobacterineae</taxon>
        <taxon>Vulgatibacteraceae</taxon>
        <taxon>Vulgatibacter</taxon>
    </lineage>
</organism>
<dbReference type="PROSITE" id="PS50110">
    <property type="entry name" value="RESPONSE_REGULATORY"/>
    <property type="match status" value="1"/>
</dbReference>
<keyword evidence="4" id="KW-0902">Two-component regulatory system</keyword>
<comment type="function">
    <text evidence="10">Member of the two-component regulatory system HssS/HssR involved in intracellular heme homeostasis and tempering of staphylococcal virulence. Phosphorylated HssR binds to a direct repeat sequence within hrtAB promoter and activates the expression of hrtAB, an efflux pump, in response to extracellular heme, hemin, hemoglobin or blood.</text>
</comment>
<protein>
    <recommendedName>
        <fullName evidence="11">Heme response regulator HssR</fullName>
    </recommendedName>
</protein>
<dbReference type="Gene3D" id="3.40.50.2300">
    <property type="match status" value="1"/>
</dbReference>
<dbReference type="CDD" id="cd00383">
    <property type="entry name" value="trans_reg_C"/>
    <property type="match status" value="1"/>
</dbReference>
<dbReference type="RefSeq" id="WP_050726523.1">
    <property type="nucleotide sequence ID" value="NZ_CP012332.1"/>
</dbReference>
<dbReference type="InterPro" id="IPR039420">
    <property type="entry name" value="WalR-like"/>
</dbReference>
<dbReference type="PATRIC" id="fig|1391653.3.peg.2832"/>
<dbReference type="OrthoDB" id="9793321at2"/>
<keyword evidence="3 12" id="KW-0597">Phosphoprotein</keyword>
<dbReference type="PANTHER" id="PTHR48111">
    <property type="entry name" value="REGULATOR OF RPOS"/>
    <property type="match status" value="1"/>
</dbReference>
<keyword evidence="9" id="KW-0804">Transcription</keyword>
<dbReference type="KEGG" id="vin:AKJ08_2730"/>
<dbReference type="AlphaFoldDB" id="A0A0K1PFN2"/>
<evidence type="ECO:0000256" key="10">
    <source>
        <dbReference type="ARBA" id="ARBA00037471"/>
    </source>
</evidence>